<sequence length="284" mass="30986">MLGVNSDVLSSDLGEEILVQNRAAGRRDRIDIILSILRVLGDNGPSSKTSIMRFAELNSKSFEEYVEGLLVPRGFVEKRKLRDRYVYVLTPSGKMLHTLLSIVRDLLYIEEPKDAKMLRELLISKLQLRGFMVSSYLNLGDGLMLPVDIAVSHNGSTVVVNVAATRSSALCRLALSALAATLGGANAFIAVPATADEIYELVSKISTPTIKPLVYEPSSIERSVEEIVSVVEDSLAKSFISNVAVKKTMHVTNVANLASRDTILVEGLGKDKRGNNDVRRVTIS</sequence>
<dbReference type="AlphaFoldDB" id="A0A211YPK3"/>
<keyword evidence="3" id="KW-1185">Reference proteome</keyword>
<comment type="caution">
    <text evidence="2">The sequence shown here is derived from an EMBL/GenBank/DDBJ whole genome shotgun (WGS) entry which is preliminary data.</text>
</comment>
<feature type="domain" description="ArnR1-like winged helix-turn-helix" evidence="1">
    <location>
        <begin position="26"/>
        <end position="105"/>
    </location>
</feature>
<evidence type="ECO:0000313" key="3">
    <source>
        <dbReference type="Proteomes" id="UP000196694"/>
    </source>
</evidence>
<organism evidence="2 3">
    <name type="scientific">Pyrodictium delaneyi</name>
    <dbReference type="NCBI Taxonomy" id="1273541"/>
    <lineage>
        <taxon>Archaea</taxon>
        <taxon>Thermoproteota</taxon>
        <taxon>Thermoprotei</taxon>
        <taxon>Desulfurococcales</taxon>
        <taxon>Pyrodictiaceae</taxon>
        <taxon>Pyrodictium</taxon>
    </lineage>
</organism>
<protein>
    <recommendedName>
        <fullName evidence="1">ArnR1-like winged helix-turn-helix domain-containing protein</fullName>
    </recommendedName>
</protein>
<dbReference type="Gene3D" id="1.10.10.10">
    <property type="entry name" value="Winged helix-like DNA-binding domain superfamily/Winged helix DNA-binding domain"/>
    <property type="match status" value="1"/>
</dbReference>
<name>A0A211YPK3_9CREN</name>
<evidence type="ECO:0000259" key="1">
    <source>
        <dbReference type="Pfam" id="PF14947"/>
    </source>
</evidence>
<dbReference type="InterPro" id="IPR036388">
    <property type="entry name" value="WH-like_DNA-bd_sf"/>
</dbReference>
<dbReference type="Proteomes" id="UP000196694">
    <property type="component" value="Unassembled WGS sequence"/>
</dbReference>
<proteinExistence type="predicted"/>
<dbReference type="Pfam" id="PF14947">
    <property type="entry name" value="HTH_45"/>
    <property type="match status" value="1"/>
</dbReference>
<reference evidence="2 3" key="1">
    <citation type="submission" date="2017-05" db="EMBL/GenBank/DDBJ databases">
        <title>The draft genome of the hyperthermophilic archaeon 'Pyrodictium delaneyi strain Hulk', an iron and nitrate reducer, reveals the capacity for sulfate reduction.</title>
        <authorList>
            <person name="Demey L.M."/>
            <person name="Miller C."/>
            <person name="Manzella M."/>
            <person name="Reguera G."/>
            <person name="Kashefi K."/>
        </authorList>
    </citation>
    <scope>NUCLEOTIDE SEQUENCE [LARGE SCALE GENOMIC DNA]</scope>
    <source>
        <strain evidence="2 3">Hulk</strain>
    </source>
</reference>
<dbReference type="EMBL" id="NCQP01000002">
    <property type="protein sequence ID" value="OWJ54983.1"/>
    <property type="molecule type" value="Genomic_DNA"/>
</dbReference>
<accession>A0A211YPK3</accession>
<dbReference type="InterPro" id="IPR038723">
    <property type="entry name" value="ArnR1-like_HTH"/>
</dbReference>
<gene>
    <name evidence="2" type="ORF">Pdsh_04625</name>
</gene>
<evidence type="ECO:0000313" key="2">
    <source>
        <dbReference type="EMBL" id="OWJ54983.1"/>
    </source>
</evidence>